<evidence type="ECO:0000313" key="7">
    <source>
        <dbReference type="Proteomes" id="UP000516314"/>
    </source>
</evidence>
<dbReference type="OMA" id="RYDICAM"/>
<feature type="domain" description="MD-2-related lipid-recognition" evidence="2">
    <location>
        <begin position="28"/>
        <end position="154"/>
    </location>
</feature>
<gene>
    <name evidence="3" type="ordered locus">At5g23830</name>
    <name evidence="5" type="ORF">AN1_LOCUS23122</name>
    <name evidence="4" type="ORF">AT9943_LOCUS19905</name>
</gene>
<organism evidence="5 6">
    <name type="scientific">Arabidopsis thaliana</name>
    <name type="common">Mouse-ear cress</name>
    <dbReference type="NCBI Taxonomy" id="3702"/>
    <lineage>
        <taxon>Eukaryota</taxon>
        <taxon>Viridiplantae</taxon>
        <taxon>Streptophyta</taxon>
        <taxon>Embryophyta</taxon>
        <taxon>Tracheophyta</taxon>
        <taxon>Spermatophyta</taxon>
        <taxon>Magnoliopsida</taxon>
        <taxon>eudicotyledons</taxon>
        <taxon>Gunneridae</taxon>
        <taxon>Pentapetalae</taxon>
        <taxon>rosids</taxon>
        <taxon>malvids</taxon>
        <taxon>Brassicales</taxon>
        <taxon>Brassicaceae</taxon>
        <taxon>Camelineae</taxon>
        <taxon>Arabidopsis</taxon>
    </lineage>
</organism>
<feature type="signal peptide" evidence="1">
    <location>
        <begin position="1"/>
        <end position="25"/>
    </location>
</feature>
<dbReference type="Pfam" id="PF02221">
    <property type="entry name" value="E1_DerP2_DerF2"/>
    <property type="match status" value="1"/>
</dbReference>
<evidence type="ECO:0000313" key="5">
    <source>
        <dbReference type="EMBL" id="VYS67726.1"/>
    </source>
</evidence>
<sequence>MAMSHVQPVLFFLASLFFLLALCSANDFEYCTKNGHDYGVVSWIEVFRVGPQENPTLTINVFGTATKEISAGTLVYVAYRSGDFTGLLKTYDLCDVSLACNIDSEIEAGDVFDFSLKDVLYVGFDEGIKYSVSLRQKTAEEEDPIIKMCIDFKVPASASAFVSI</sequence>
<accession>A0A654G3U8</accession>
<dbReference type="AlphaFoldDB" id="A0A654G3U8"/>
<evidence type="ECO:0000259" key="2">
    <source>
        <dbReference type="SMART" id="SM00737"/>
    </source>
</evidence>
<dbReference type="InterPro" id="IPR033917">
    <property type="entry name" value="ML_PG-PI_TP"/>
</dbReference>
<evidence type="ECO:0000313" key="3">
    <source>
        <dbReference type="Araport" id="AT5G23830"/>
    </source>
</evidence>
<dbReference type="Proteomes" id="UP000516314">
    <property type="component" value="Chromosome 5"/>
</dbReference>
<dbReference type="InterPro" id="IPR003172">
    <property type="entry name" value="ML_dom"/>
</dbReference>
<evidence type="ECO:0000313" key="6">
    <source>
        <dbReference type="Proteomes" id="UP000426265"/>
    </source>
</evidence>
<dbReference type="SMR" id="A0A654G3U8"/>
<dbReference type="EMBL" id="CACRSJ010000110">
    <property type="protein sequence ID" value="VYS67726.1"/>
    <property type="molecule type" value="Genomic_DNA"/>
</dbReference>
<protein>
    <submittedName>
        <fullName evidence="4">(thale cress) hypothetical protein</fullName>
    </submittedName>
</protein>
<dbReference type="CDD" id="cd00917">
    <property type="entry name" value="PG-PI_TP"/>
    <property type="match status" value="1"/>
</dbReference>
<name>A0A654G3U8_ARATH</name>
<dbReference type="GeneID" id="832448"/>
<feature type="chain" id="PRO_5038244347" evidence="1">
    <location>
        <begin position="26"/>
        <end position="164"/>
    </location>
</feature>
<dbReference type="ExpressionAtlas" id="A0A654G3U8">
    <property type="expression patterns" value="baseline and differential"/>
</dbReference>
<evidence type="ECO:0000256" key="1">
    <source>
        <dbReference type="SAM" id="SignalP"/>
    </source>
</evidence>
<proteinExistence type="predicted"/>
<keyword evidence="1" id="KW-0732">Signal</keyword>
<evidence type="ECO:0000313" key="4">
    <source>
        <dbReference type="EMBL" id="CAD5332498.1"/>
    </source>
</evidence>
<dbReference type="EMBL" id="LR881470">
    <property type="protein sequence ID" value="CAD5332498.1"/>
    <property type="molecule type" value="Genomic_DNA"/>
</dbReference>
<dbReference type="SMART" id="SM00737">
    <property type="entry name" value="ML"/>
    <property type="match status" value="1"/>
</dbReference>
<dbReference type="OrthoDB" id="1088712at2759"/>
<dbReference type="Proteomes" id="UP000426265">
    <property type="component" value="Unassembled WGS sequence"/>
</dbReference>
<dbReference type="GO" id="GO:0032366">
    <property type="term" value="P:intracellular sterol transport"/>
    <property type="evidence" value="ECO:0007669"/>
    <property type="project" value="InterPro"/>
</dbReference>
<reference evidence="4 7" key="2">
    <citation type="submission" date="2020-09" db="EMBL/GenBank/DDBJ databases">
        <authorList>
            <person name="Ashkenazy H."/>
        </authorList>
    </citation>
    <scope>NUCLEOTIDE SEQUENCE [LARGE SCALE GENOMIC DNA]</scope>
    <source>
        <strain evidence="7">cv. Cdm-0</strain>
    </source>
</reference>
<reference evidence="5 6" key="1">
    <citation type="submission" date="2019-11" db="EMBL/GenBank/DDBJ databases">
        <authorList>
            <person name="Jiao W.-B."/>
            <person name="Schneeberger K."/>
        </authorList>
    </citation>
    <scope>NUCLEOTIDE SEQUENCE [LARGE SCALE GENOMIC DNA]</scope>
    <source>
        <strain evidence="6">cv. An-1</strain>
    </source>
</reference>
<dbReference type="Araport" id="AT5G23830"/>